<keyword evidence="2" id="KW-1185">Reference proteome</keyword>
<comment type="caution">
    <text evidence="1">The sequence shown here is derived from an EMBL/GenBank/DDBJ whole genome shotgun (WGS) entry which is preliminary data.</text>
</comment>
<reference evidence="1" key="1">
    <citation type="submission" date="2022-06" db="EMBL/GenBank/DDBJ databases">
        <title>Genomic Encyclopedia of Archaeal and Bacterial Type Strains, Phase II (KMG-II): from individual species to whole genera.</title>
        <authorList>
            <person name="Goeker M."/>
        </authorList>
    </citation>
    <scope>NUCLEOTIDE SEQUENCE</scope>
    <source>
        <strain evidence="1">DSM 43935</strain>
    </source>
</reference>
<proteinExistence type="predicted"/>
<evidence type="ECO:0000313" key="1">
    <source>
        <dbReference type="EMBL" id="MCP2164561.1"/>
    </source>
</evidence>
<dbReference type="Proteomes" id="UP001206128">
    <property type="component" value="Unassembled WGS sequence"/>
</dbReference>
<sequence length="120" mass="12786">MAALAQPDADDAYVTHLARPSVVTPLVSEEEVPDHVVHLAVRDGWGYFTYAGDAAGWPAGFTGHPQGDPRSPGTHGSYGEYSAGSGLSIPVFTRLLTDFLVSAELPTWIHWISEDGPAEP</sequence>
<dbReference type="Pfam" id="PF14430">
    <property type="entry name" value="Imm1"/>
    <property type="match status" value="1"/>
</dbReference>
<dbReference type="AlphaFoldDB" id="A0AAE3GA91"/>
<evidence type="ECO:0000313" key="2">
    <source>
        <dbReference type="Proteomes" id="UP001206128"/>
    </source>
</evidence>
<protein>
    <recommendedName>
        <fullName evidence="3">Immunity protein Imm1</fullName>
    </recommendedName>
</protein>
<gene>
    <name evidence="1" type="ORF">LX83_001401</name>
</gene>
<dbReference type="EMBL" id="JAMTCK010000003">
    <property type="protein sequence ID" value="MCP2164561.1"/>
    <property type="molecule type" value="Genomic_DNA"/>
</dbReference>
<organism evidence="1 2">
    <name type="scientific">Goodfellowiella coeruleoviolacea</name>
    <dbReference type="NCBI Taxonomy" id="334858"/>
    <lineage>
        <taxon>Bacteria</taxon>
        <taxon>Bacillati</taxon>
        <taxon>Actinomycetota</taxon>
        <taxon>Actinomycetes</taxon>
        <taxon>Pseudonocardiales</taxon>
        <taxon>Pseudonocardiaceae</taxon>
        <taxon>Goodfellowiella</taxon>
    </lineage>
</organism>
<evidence type="ECO:0008006" key="3">
    <source>
        <dbReference type="Google" id="ProtNLM"/>
    </source>
</evidence>
<accession>A0AAE3GA91</accession>
<dbReference type="InterPro" id="IPR025680">
    <property type="entry name" value="DddI"/>
</dbReference>
<name>A0AAE3GA91_9PSEU</name>